<keyword evidence="9 10" id="KW-0961">Cell wall biogenesis/degradation</keyword>
<dbReference type="STRING" id="1797197.A2Y75_01305"/>
<keyword evidence="7 10" id="KW-0573">Peptidoglycan synthesis</keyword>
<keyword evidence="8 10" id="KW-0131">Cell cycle</keyword>
<dbReference type="SUPFAM" id="SSF63418">
    <property type="entry name" value="MurE/MurF N-terminal domain"/>
    <property type="match status" value="1"/>
</dbReference>
<sequence>MIPMTISEIAAAVHGKIELEDARPSGLIARVSTDTRTLEKGSLFIPLKGPHYDGHDFVFAALEKGAAAVLVTRLLPGLFEETRKSGASIILVNNTMSALTRLAAQQRDSSAATVIGITGSTGKTLTKDFTASVLESAGGVVASKESYNNEIGVSLTLLEGNAHTRFMVLEMGSRASGDISKLSSFARPRVGVITNIGWSHMQYFKNRDNLAKAKAELLQSLPPDGKAILNADDDYSSYLGTLSPVPTITFGLSGRAQVRAMNIRTDKSGKVIFTLRSKGGTEENICIPLPGRHNVYNVLAAAAVGEIMGVKMESIVEGIAGAELTGWRMEMITKPEEITIINDAYNANPVSMRSALMALGDISRSKRAIAVLGDMGELGPVSDTAHIEVGQLAVDYGTDILITVGRRARKIAAAAREKGLPRGSVFTADGVDRAAEILRAVIEPGDVVLIKGSRFLGLERLVDLVA</sequence>
<name>A0A1F2WS18_9ACTN</name>
<evidence type="ECO:0000313" key="16">
    <source>
        <dbReference type="Proteomes" id="UP000177876"/>
    </source>
</evidence>
<dbReference type="GO" id="GO:0009252">
    <property type="term" value="P:peptidoglycan biosynthetic process"/>
    <property type="evidence" value="ECO:0007669"/>
    <property type="project" value="UniProtKB-UniRule"/>
</dbReference>
<feature type="domain" description="Mur ligase N-terminal catalytic" evidence="12">
    <location>
        <begin position="28"/>
        <end position="106"/>
    </location>
</feature>
<dbReference type="Gene3D" id="3.90.190.20">
    <property type="entry name" value="Mur ligase, C-terminal domain"/>
    <property type="match status" value="1"/>
</dbReference>
<dbReference type="Pfam" id="PF01225">
    <property type="entry name" value="Mur_ligase"/>
    <property type="match status" value="1"/>
</dbReference>
<dbReference type="GO" id="GO:0051301">
    <property type="term" value="P:cell division"/>
    <property type="evidence" value="ECO:0007669"/>
    <property type="project" value="UniProtKB-KW"/>
</dbReference>
<gene>
    <name evidence="10" type="primary">murF</name>
    <name evidence="15" type="ORF">A2Y75_01305</name>
</gene>
<keyword evidence="6 10" id="KW-0133">Cell shape</keyword>
<dbReference type="InterPro" id="IPR005863">
    <property type="entry name" value="UDP-N-AcMur_synth"/>
</dbReference>
<dbReference type="SUPFAM" id="SSF53244">
    <property type="entry name" value="MurD-like peptide ligases, peptide-binding domain"/>
    <property type="match status" value="1"/>
</dbReference>
<organism evidence="15 16">
    <name type="scientific">Candidatus Solincola sediminis</name>
    <dbReference type="NCBI Taxonomy" id="1797199"/>
    <lineage>
        <taxon>Bacteria</taxon>
        <taxon>Bacillati</taxon>
        <taxon>Actinomycetota</taxon>
        <taxon>Candidatus Geothermincolia</taxon>
        <taxon>Candidatus Geothermincolales</taxon>
        <taxon>Candidatus Geothermincolaceae</taxon>
        <taxon>Candidatus Solincola</taxon>
    </lineage>
</organism>
<comment type="pathway">
    <text evidence="10 11">Cell wall biogenesis; peptidoglycan biosynthesis.</text>
</comment>
<evidence type="ECO:0000256" key="5">
    <source>
        <dbReference type="ARBA" id="ARBA00022840"/>
    </source>
</evidence>
<dbReference type="Gene3D" id="3.40.1190.10">
    <property type="entry name" value="Mur-like, catalytic domain"/>
    <property type="match status" value="1"/>
</dbReference>
<dbReference type="InterPro" id="IPR036565">
    <property type="entry name" value="Mur-like_cat_sf"/>
</dbReference>
<keyword evidence="4 10" id="KW-0547">Nucleotide-binding</keyword>
<comment type="caution">
    <text evidence="10">Lacks conserved residue(s) required for the propagation of feature annotation.</text>
</comment>
<dbReference type="InterPro" id="IPR013221">
    <property type="entry name" value="Mur_ligase_cen"/>
</dbReference>
<evidence type="ECO:0000256" key="10">
    <source>
        <dbReference type="HAMAP-Rule" id="MF_02019"/>
    </source>
</evidence>
<dbReference type="HAMAP" id="MF_02019">
    <property type="entry name" value="MurF"/>
    <property type="match status" value="1"/>
</dbReference>
<dbReference type="Pfam" id="PF02875">
    <property type="entry name" value="Mur_ligase_C"/>
    <property type="match status" value="1"/>
</dbReference>
<evidence type="ECO:0000256" key="8">
    <source>
        <dbReference type="ARBA" id="ARBA00023306"/>
    </source>
</evidence>
<evidence type="ECO:0000256" key="3">
    <source>
        <dbReference type="ARBA" id="ARBA00022618"/>
    </source>
</evidence>
<evidence type="ECO:0000256" key="6">
    <source>
        <dbReference type="ARBA" id="ARBA00022960"/>
    </source>
</evidence>
<proteinExistence type="inferred from homology"/>
<evidence type="ECO:0000256" key="9">
    <source>
        <dbReference type="ARBA" id="ARBA00023316"/>
    </source>
</evidence>
<evidence type="ECO:0000256" key="4">
    <source>
        <dbReference type="ARBA" id="ARBA00022741"/>
    </source>
</evidence>
<dbReference type="GO" id="GO:0008766">
    <property type="term" value="F:UDP-N-acetylmuramoylalanyl-D-glutamyl-2,6-diaminopimelate-D-alanyl-D-alanine ligase activity"/>
    <property type="evidence" value="ECO:0007669"/>
    <property type="project" value="RHEA"/>
</dbReference>
<comment type="caution">
    <text evidence="15">The sequence shown here is derived from an EMBL/GenBank/DDBJ whole genome shotgun (WGS) entry which is preliminary data.</text>
</comment>
<evidence type="ECO:0000256" key="1">
    <source>
        <dbReference type="ARBA" id="ARBA00022490"/>
    </source>
</evidence>
<evidence type="ECO:0000256" key="11">
    <source>
        <dbReference type="RuleBase" id="RU004136"/>
    </source>
</evidence>
<dbReference type="AlphaFoldDB" id="A0A1F2WS18"/>
<evidence type="ECO:0000259" key="14">
    <source>
        <dbReference type="Pfam" id="PF08245"/>
    </source>
</evidence>
<evidence type="ECO:0000259" key="13">
    <source>
        <dbReference type="Pfam" id="PF02875"/>
    </source>
</evidence>
<dbReference type="GO" id="GO:0047480">
    <property type="term" value="F:UDP-N-acetylmuramoyl-tripeptide-D-alanyl-D-alanine ligase activity"/>
    <property type="evidence" value="ECO:0007669"/>
    <property type="project" value="UniProtKB-UniRule"/>
</dbReference>
<dbReference type="InterPro" id="IPR036615">
    <property type="entry name" value="Mur_ligase_C_dom_sf"/>
</dbReference>
<dbReference type="PANTHER" id="PTHR43024">
    <property type="entry name" value="UDP-N-ACETYLMURAMOYL-TRIPEPTIDE--D-ALANYL-D-ALANINE LIGASE"/>
    <property type="match status" value="1"/>
</dbReference>
<keyword evidence="3 10" id="KW-0132">Cell division</keyword>
<dbReference type="UniPathway" id="UPA00219"/>
<feature type="domain" description="Mur ligase central" evidence="14">
    <location>
        <begin position="117"/>
        <end position="304"/>
    </location>
</feature>
<dbReference type="GO" id="GO:0008360">
    <property type="term" value="P:regulation of cell shape"/>
    <property type="evidence" value="ECO:0007669"/>
    <property type="project" value="UniProtKB-KW"/>
</dbReference>
<accession>A0A1F2WS18</accession>
<dbReference type="EC" id="6.3.2.10" evidence="10 11"/>
<dbReference type="Proteomes" id="UP000177876">
    <property type="component" value="Unassembled WGS sequence"/>
</dbReference>
<dbReference type="InterPro" id="IPR051046">
    <property type="entry name" value="MurCDEF_CellWall_CoF430Synth"/>
</dbReference>
<dbReference type="PANTHER" id="PTHR43024:SF1">
    <property type="entry name" value="UDP-N-ACETYLMURAMOYL-TRIPEPTIDE--D-ALANYL-D-ALANINE LIGASE"/>
    <property type="match status" value="1"/>
</dbReference>
<comment type="similarity">
    <text evidence="10">Belongs to the MurCDEF family. MurF subfamily.</text>
</comment>
<comment type="catalytic activity">
    <reaction evidence="10 11">
        <text>D-alanyl-D-alanine + UDP-N-acetyl-alpha-D-muramoyl-L-alanyl-gamma-D-glutamyl-meso-2,6-diaminopimelate + ATP = UDP-N-acetyl-alpha-D-muramoyl-L-alanyl-gamma-D-glutamyl-meso-2,6-diaminopimeloyl-D-alanyl-D-alanine + ADP + phosphate + H(+)</text>
        <dbReference type="Rhea" id="RHEA:28374"/>
        <dbReference type="ChEBI" id="CHEBI:15378"/>
        <dbReference type="ChEBI" id="CHEBI:30616"/>
        <dbReference type="ChEBI" id="CHEBI:43474"/>
        <dbReference type="ChEBI" id="CHEBI:57822"/>
        <dbReference type="ChEBI" id="CHEBI:61386"/>
        <dbReference type="ChEBI" id="CHEBI:83905"/>
        <dbReference type="ChEBI" id="CHEBI:456216"/>
        <dbReference type="EC" id="6.3.2.10"/>
    </reaction>
</comment>
<evidence type="ECO:0000259" key="12">
    <source>
        <dbReference type="Pfam" id="PF01225"/>
    </source>
</evidence>
<dbReference type="SUPFAM" id="SSF53623">
    <property type="entry name" value="MurD-like peptide ligases, catalytic domain"/>
    <property type="match status" value="1"/>
</dbReference>
<dbReference type="InterPro" id="IPR035911">
    <property type="entry name" value="MurE/MurF_N"/>
</dbReference>
<dbReference type="GO" id="GO:0005524">
    <property type="term" value="F:ATP binding"/>
    <property type="evidence" value="ECO:0007669"/>
    <property type="project" value="UniProtKB-UniRule"/>
</dbReference>
<keyword evidence="2 10" id="KW-0436">Ligase</keyword>
<evidence type="ECO:0000256" key="2">
    <source>
        <dbReference type="ARBA" id="ARBA00022598"/>
    </source>
</evidence>
<reference evidence="15 16" key="1">
    <citation type="journal article" date="2016" name="Nat. Commun.">
        <title>Thousands of microbial genomes shed light on interconnected biogeochemical processes in an aquifer system.</title>
        <authorList>
            <person name="Anantharaman K."/>
            <person name="Brown C.T."/>
            <person name="Hug L.A."/>
            <person name="Sharon I."/>
            <person name="Castelle C.J."/>
            <person name="Probst A.J."/>
            <person name="Thomas B.C."/>
            <person name="Singh A."/>
            <person name="Wilkins M.J."/>
            <person name="Karaoz U."/>
            <person name="Brodie E.L."/>
            <person name="Williams K.H."/>
            <person name="Hubbard S.S."/>
            <person name="Banfield J.F."/>
        </authorList>
    </citation>
    <scope>NUCLEOTIDE SEQUENCE [LARGE SCALE GENOMIC DNA]</scope>
</reference>
<dbReference type="InterPro" id="IPR004101">
    <property type="entry name" value="Mur_ligase_C"/>
</dbReference>
<protein>
    <recommendedName>
        <fullName evidence="10 11">UDP-N-acetylmuramoyl-tripeptide--D-alanyl-D-alanine ligase</fullName>
        <ecNumber evidence="10 11">6.3.2.10</ecNumber>
    </recommendedName>
    <alternativeName>
        <fullName evidence="10">D-alanyl-D-alanine-adding enzyme</fullName>
    </alternativeName>
</protein>
<dbReference type="InterPro" id="IPR000713">
    <property type="entry name" value="Mur_ligase_N"/>
</dbReference>
<dbReference type="EMBL" id="MELK01000013">
    <property type="protein sequence ID" value="OFW59600.1"/>
    <property type="molecule type" value="Genomic_DNA"/>
</dbReference>
<feature type="domain" description="Mur ligase C-terminal" evidence="13">
    <location>
        <begin position="328"/>
        <end position="454"/>
    </location>
</feature>
<dbReference type="Gene3D" id="3.40.1390.10">
    <property type="entry name" value="MurE/MurF, N-terminal domain"/>
    <property type="match status" value="1"/>
</dbReference>
<keyword evidence="5 10" id="KW-0067">ATP-binding</keyword>
<dbReference type="GO" id="GO:0005737">
    <property type="term" value="C:cytoplasm"/>
    <property type="evidence" value="ECO:0007669"/>
    <property type="project" value="UniProtKB-SubCell"/>
</dbReference>
<comment type="function">
    <text evidence="10 11">Involved in cell wall formation. Catalyzes the final step in the synthesis of UDP-N-acetylmuramoyl-pentapeptide, the precursor of murein.</text>
</comment>
<evidence type="ECO:0000313" key="15">
    <source>
        <dbReference type="EMBL" id="OFW59600.1"/>
    </source>
</evidence>
<evidence type="ECO:0000256" key="7">
    <source>
        <dbReference type="ARBA" id="ARBA00022984"/>
    </source>
</evidence>
<dbReference type="Pfam" id="PF08245">
    <property type="entry name" value="Mur_ligase_M"/>
    <property type="match status" value="1"/>
</dbReference>
<dbReference type="GO" id="GO:0071555">
    <property type="term" value="P:cell wall organization"/>
    <property type="evidence" value="ECO:0007669"/>
    <property type="project" value="UniProtKB-KW"/>
</dbReference>
<keyword evidence="1 10" id="KW-0963">Cytoplasm</keyword>
<comment type="subcellular location">
    <subcellularLocation>
        <location evidence="10 11">Cytoplasm</location>
    </subcellularLocation>
</comment>
<dbReference type="NCBIfam" id="TIGR01143">
    <property type="entry name" value="murF"/>
    <property type="match status" value="1"/>
</dbReference>